<comment type="caution">
    <text evidence="9">The sequence shown here is derived from an EMBL/GenBank/DDBJ whole genome shotgun (WGS) entry which is preliminary data.</text>
</comment>
<keyword evidence="7" id="KW-0333">Golgi apparatus</keyword>
<organism evidence="9 10">
    <name type="scientific">Tagetes erecta</name>
    <name type="common">African marigold</name>
    <dbReference type="NCBI Taxonomy" id="13708"/>
    <lineage>
        <taxon>Eukaryota</taxon>
        <taxon>Viridiplantae</taxon>
        <taxon>Streptophyta</taxon>
        <taxon>Embryophyta</taxon>
        <taxon>Tracheophyta</taxon>
        <taxon>Spermatophyta</taxon>
        <taxon>Magnoliopsida</taxon>
        <taxon>eudicotyledons</taxon>
        <taxon>Gunneridae</taxon>
        <taxon>Pentapetalae</taxon>
        <taxon>asterids</taxon>
        <taxon>campanulids</taxon>
        <taxon>Asterales</taxon>
        <taxon>Asteraceae</taxon>
        <taxon>Asteroideae</taxon>
        <taxon>Heliantheae alliance</taxon>
        <taxon>Tageteae</taxon>
        <taxon>Tagetes</taxon>
    </lineage>
</organism>
<evidence type="ECO:0000256" key="2">
    <source>
        <dbReference type="ARBA" id="ARBA00008473"/>
    </source>
</evidence>
<evidence type="ECO:0000313" key="10">
    <source>
        <dbReference type="Proteomes" id="UP001229421"/>
    </source>
</evidence>
<evidence type="ECO:0000256" key="6">
    <source>
        <dbReference type="ARBA" id="ARBA00022989"/>
    </source>
</evidence>
<dbReference type="AlphaFoldDB" id="A0AAD8KV45"/>
<dbReference type="PANTHER" id="PTHR21094:SF5">
    <property type="entry name" value="GOLGI SNAP RECEPTOR COMPLEX MEMBER 1"/>
    <property type="match status" value="1"/>
</dbReference>
<keyword evidence="8" id="KW-0472">Membrane</keyword>
<keyword evidence="5" id="KW-0653">Protein transport</keyword>
<sequence length="167" mass="18795">MMVIEARDLEAELDYQMHMYHKLVSTKAGDGNEGHLGSNIELLLLKQLHQEFNGLRSSLRAKREHASLLKDFRELEEVDGWCNIASTRNRKRSTFRGVNSQLDNVSSRLPNMNSIISAINRKKSMHTMILSLVASVCTVSITRIWNLTGLSEALNPGNLDTTGQTGW</sequence>
<keyword evidence="10" id="KW-1185">Reference proteome</keyword>
<dbReference type="InterPro" id="IPR023601">
    <property type="entry name" value="Golgi_SNAP_su1"/>
</dbReference>
<keyword evidence="6" id="KW-1133">Transmembrane helix</keyword>
<evidence type="ECO:0000256" key="7">
    <source>
        <dbReference type="ARBA" id="ARBA00023034"/>
    </source>
</evidence>
<dbReference type="GO" id="GO:0015031">
    <property type="term" value="P:protein transport"/>
    <property type="evidence" value="ECO:0007669"/>
    <property type="project" value="UniProtKB-KW"/>
</dbReference>
<keyword evidence="4" id="KW-0812">Transmembrane</keyword>
<protein>
    <submittedName>
        <fullName evidence="9">Uncharacterized protein</fullName>
    </submittedName>
</protein>
<dbReference type="GO" id="GO:0000139">
    <property type="term" value="C:Golgi membrane"/>
    <property type="evidence" value="ECO:0007669"/>
    <property type="project" value="UniProtKB-SubCell"/>
</dbReference>
<evidence type="ECO:0000256" key="8">
    <source>
        <dbReference type="ARBA" id="ARBA00023136"/>
    </source>
</evidence>
<dbReference type="GO" id="GO:0005484">
    <property type="term" value="F:SNAP receptor activity"/>
    <property type="evidence" value="ECO:0007669"/>
    <property type="project" value="TreeGrafter"/>
</dbReference>
<dbReference type="EMBL" id="JAUHHV010000003">
    <property type="protein sequence ID" value="KAK1429682.1"/>
    <property type="molecule type" value="Genomic_DNA"/>
</dbReference>
<proteinExistence type="inferred from homology"/>
<evidence type="ECO:0000313" key="9">
    <source>
        <dbReference type="EMBL" id="KAK1429682.1"/>
    </source>
</evidence>
<dbReference type="Proteomes" id="UP001229421">
    <property type="component" value="Unassembled WGS sequence"/>
</dbReference>
<reference evidence="9" key="1">
    <citation type="journal article" date="2023" name="bioRxiv">
        <title>Improved chromosome-level genome assembly for marigold (Tagetes erecta).</title>
        <authorList>
            <person name="Jiang F."/>
            <person name="Yuan L."/>
            <person name="Wang S."/>
            <person name="Wang H."/>
            <person name="Xu D."/>
            <person name="Wang A."/>
            <person name="Fan W."/>
        </authorList>
    </citation>
    <scope>NUCLEOTIDE SEQUENCE</scope>
    <source>
        <strain evidence="9">WSJ</strain>
        <tissue evidence="9">Leaf</tissue>
    </source>
</reference>
<evidence type="ECO:0000256" key="1">
    <source>
        <dbReference type="ARBA" id="ARBA00004409"/>
    </source>
</evidence>
<evidence type="ECO:0000256" key="3">
    <source>
        <dbReference type="ARBA" id="ARBA00022448"/>
    </source>
</evidence>
<name>A0AAD8KV45_TARER</name>
<keyword evidence="3" id="KW-0813">Transport</keyword>
<evidence type="ECO:0000256" key="4">
    <source>
        <dbReference type="ARBA" id="ARBA00022692"/>
    </source>
</evidence>
<dbReference type="GO" id="GO:0006888">
    <property type="term" value="P:endoplasmic reticulum to Golgi vesicle-mediated transport"/>
    <property type="evidence" value="ECO:0007669"/>
    <property type="project" value="InterPro"/>
</dbReference>
<dbReference type="GO" id="GO:0031201">
    <property type="term" value="C:SNARE complex"/>
    <property type="evidence" value="ECO:0007669"/>
    <property type="project" value="TreeGrafter"/>
</dbReference>
<comment type="subcellular location">
    <subcellularLocation>
        <location evidence="1">Golgi apparatus membrane</location>
        <topology evidence="1">Single-pass type IV membrane protein</topology>
    </subcellularLocation>
</comment>
<dbReference type="GO" id="GO:0048219">
    <property type="term" value="P:inter-Golgi cisterna vesicle-mediated transport"/>
    <property type="evidence" value="ECO:0007669"/>
    <property type="project" value="TreeGrafter"/>
</dbReference>
<comment type="similarity">
    <text evidence="2">Belongs to the GOSR1 family.</text>
</comment>
<dbReference type="GO" id="GO:0005801">
    <property type="term" value="C:cis-Golgi network"/>
    <property type="evidence" value="ECO:0007669"/>
    <property type="project" value="InterPro"/>
</dbReference>
<accession>A0AAD8KV45</accession>
<dbReference type="PANTHER" id="PTHR21094">
    <property type="entry name" value="GOS-28 SNARE- RELATED"/>
    <property type="match status" value="1"/>
</dbReference>
<dbReference type="GO" id="GO:0006906">
    <property type="term" value="P:vesicle fusion"/>
    <property type="evidence" value="ECO:0007669"/>
    <property type="project" value="TreeGrafter"/>
</dbReference>
<gene>
    <name evidence="9" type="ORF">QVD17_11897</name>
</gene>
<evidence type="ECO:0000256" key="5">
    <source>
        <dbReference type="ARBA" id="ARBA00022927"/>
    </source>
</evidence>
<dbReference type="GO" id="GO:0005797">
    <property type="term" value="C:Golgi medial cisterna"/>
    <property type="evidence" value="ECO:0007669"/>
    <property type="project" value="TreeGrafter"/>
</dbReference>